<feature type="domain" description="Phospholipid/glycerol acyltransferase" evidence="7">
    <location>
        <begin position="154"/>
        <end position="283"/>
    </location>
</feature>
<gene>
    <name evidence="8" type="ORF">L798_14201</name>
</gene>
<dbReference type="Proteomes" id="UP000027135">
    <property type="component" value="Unassembled WGS sequence"/>
</dbReference>
<dbReference type="PANTHER" id="PTHR12563">
    <property type="entry name" value="GLYCEROL-3-PHOSPHATE ACYLTRANSFERASE"/>
    <property type="match status" value="1"/>
</dbReference>
<evidence type="ECO:0000256" key="2">
    <source>
        <dbReference type="ARBA" id="ARBA00007937"/>
    </source>
</evidence>
<organism evidence="8 9">
    <name type="scientific">Zootermopsis nevadensis</name>
    <name type="common">Dampwood termite</name>
    <dbReference type="NCBI Taxonomy" id="136037"/>
    <lineage>
        <taxon>Eukaryota</taxon>
        <taxon>Metazoa</taxon>
        <taxon>Ecdysozoa</taxon>
        <taxon>Arthropoda</taxon>
        <taxon>Hexapoda</taxon>
        <taxon>Insecta</taxon>
        <taxon>Pterygota</taxon>
        <taxon>Neoptera</taxon>
        <taxon>Polyneoptera</taxon>
        <taxon>Dictyoptera</taxon>
        <taxon>Blattodea</taxon>
        <taxon>Blattoidea</taxon>
        <taxon>Termitoidae</taxon>
        <taxon>Termopsidae</taxon>
        <taxon>Zootermopsis</taxon>
    </lineage>
</organism>
<evidence type="ECO:0000256" key="6">
    <source>
        <dbReference type="PIRNR" id="PIRNR000437"/>
    </source>
</evidence>
<dbReference type="SMART" id="SM00563">
    <property type="entry name" value="PlsC"/>
    <property type="match status" value="1"/>
</dbReference>
<evidence type="ECO:0000313" key="9">
    <source>
        <dbReference type="Proteomes" id="UP000027135"/>
    </source>
</evidence>
<dbReference type="EMBL" id="KK853067">
    <property type="protein sequence ID" value="KDR11845.1"/>
    <property type="molecule type" value="Genomic_DNA"/>
</dbReference>
<keyword evidence="5 6" id="KW-0012">Acyltransferase</keyword>
<dbReference type="InterPro" id="IPR045520">
    <property type="entry name" value="GPAT/DHAPAT_C"/>
</dbReference>
<proteinExistence type="inferred from homology"/>
<dbReference type="GO" id="GO:0008611">
    <property type="term" value="P:ether lipid biosynthetic process"/>
    <property type="evidence" value="ECO:0007669"/>
    <property type="project" value="TreeGrafter"/>
</dbReference>
<dbReference type="GO" id="GO:0008654">
    <property type="term" value="P:phospholipid biosynthetic process"/>
    <property type="evidence" value="ECO:0007669"/>
    <property type="project" value="TreeGrafter"/>
</dbReference>
<dbReference type="OMA" id="MTREFKP"/>
<comment type="similarity">
    <text evidence="2 6">Belongs to the GPAT/DAPAT family.</text>
</comment>
<dbReference type="SUPFAM" id="SSF69593">
    <property type="entry name" value="Glycerol-3-phosphate (1)-acyltransferase"/>
    <property type="match status" value="1"/>
</dbReference>
<dbReference type="InterPro" id="IPR041728">
    <property type="entry name" value="GPAT/DHAPAT_LPLAT"/>
</dbReference>
<dbReference type="eggNOG" id="KOG3730">
    <property type="taxonomic scope" value="Eukaryota"/>
</dbReference>
<protein>
    <submittedName>
        <fullName evidence="8">Dihydroxyacetone phosphate acyltransferase</fullName>
    </submittedName>
</protein>
<evidence type="ECO:0000256" key="5">
    <source>
        <dbReference type="ARBA" id="ARBA00023315"/>
    </source>
</evidence>
<evidence type="ECO:0000256" key="1">
    <source>
        <dbReference type="ARBA" id="ARBA00004184"/>
    </source>
</evidence>
<dbReference type="GO" id="GO:0019432">
    <property type="term" value="P:triglyceride biosynthetic process"/>
    <property type="evidence" value="ECO:0007669"/>
    <property type="project" value="TreeGrafter"/>
</dbReference>
<dbReference type="AlphaFoldDB" id="A0A067QQ32"/>
<dbReference type="GO" id="GO:0016287">
    <property type="term" value="F:glycerone-phosphate O-acyltransferase activity"/>
    <property type="evidence" value="ECO:0007669"/>
    <property type="project" value="TreeGrafter"/>
</dbReference>
<dbReference type="PANTHER" id="PTHR12563:SF17">
    <property type="entry name" value="DIHYDROXYACETONE PHOSPHATE ACYLTRANSFERASE"/>
    <property type="match status" value="1"/>
</dbReference>
<dbReference type="InParanoid" id="A0A067QQ32"/>
<sequence>MDLYVKKSDERYTGVMQQSNMEFESTRSLQAFKDILVDRYGSSDFMWMSQDWQPRVAYLHTVKTNPQKIKQDVLKSPRVLHVIEEASKEQNVPKEELYKTVQRILDEIGYDRQLPVIRWLGLLLLKVLKRTCCSLCVNEGSVNRVLSVMGDNPVIFAPSHRSYGDFVLMSYLCFHYKIEIPAIAAGMDFHSMWLMGRLLRDSCAFFMRRSFGSDKLYWTAFSEYVQKLVVDGEAAIEFFIEGTRSRTAKSLMPKFGFLSMTLMPFLTGRVPDITIVPINISYDRTLEEVLFAYELLGVPKPKESTSGLIKALNMLNERYGKVYMDFAEPISVRELSRFAGFQRSLPTPECPHIQRALSVDEAAFCVEVAHHVVQQQQRHSVISAFNLISIVLNNSVLEGAGPPLLNEVVADVSWLKSVMEVLGALIGVQGVPSGVESAVKEAIVVHKSLVTLTPTNHLKLIKVHTFAHRVDPKKLKGHCLSEQTMDVAIPMVMLQHYLNPCLHYLIGPAMVTLIMLRLDDAVDVPRDQLFQKFSFLRSLFAYEFAFYAAWAEKEFDDAVKQLEVLSVVEPTKPDRLKMGNHRKLQILLSNLLQPFLEAYLSVCHVLQQTAPNPRSESYLLKSTQQRVEELLTSGVVSHPYSLSLDMHSAALQALTSIQAVKRLKRNGVVEYQAQTRKLLEVTQELENVMLQSEEKFHLSDPGSKDFLIHESQQAKL</sequence>
<dbReference type="OrthoDB" id="10255570at2759"/>
<evidence type="ECO:0000259" key="7">
    <source>
        <dbReference type="SMART" id="SM00563"/>
    </source>
</evidence>
<evidence type="ECO:0000256" key="3">
    <source>
        <dbReference type="ARBA" id="ARBA00022679"/>
    </source>
</evidence>
<dbReference type="GO" id="GO:0006631">
    <property type="term" value="P:fatty acid metabolic process"/>
    <property type="evidence" value="ECO:0007669"/>
    <property type="project" value="TreeGrafter"/>
</dbReference>
<dbReference type="InterPro" id="IPR002123">
    <property type="entry name" value="Plipid/glycerol_acylTrfase"/>
</dbReference>
<dbReference type="Pfam" id="PF19277">
    <property type="entry name" value="GPAT_C"/>
    <property type="match status" value="1"/>
</dbReference>
<dbReference type="Pfam" id="PF01553">
    <property type="entry name" value="Acyltransferase"/>
    <property type="match status" value="1"/>
</dbReference>
<dbReference type="InterPro" id="IPR022284">
    <property type="entry name" value="GPAT/DHAPAT"/>
</dbReference>
<reference evidence="8 9" key="1">
    <citation type="journal article" date="2014" name="Nat. Commun.">
        <title>Molecular traces of alternative social organization in a termite genome.</title>
        <authorList>
            <person name="Terrapon N."/>
            <person name="Li C."/>
            <person name="Robertson H.M."/>
            <person name="Ji L."/>
            <person name="Meng X."/>
            <person name="Booth W."/>
            <person name="Chen Z."/>
            <person name="Childers C.P."/>
            <person name="Glastad K.M."/>
            <person name="Gokhale K."/>
            <person name="Gowin J."/>
            <person name="Gronenberg W."/>
            <person name="Hermansen R.A."/>
            <person name="Hu H."/>
            <person name="Hunt B.G."/>
            <person name="Huylmans A.K."/>
            <person name="Khalil S.M."/>
            <person name="Mitchell R.D."/>
            <person name="Munoz-Torres M.C."/>
            <person name="Mustard J.A."/>
            <person name="Pan H."/>
            <person name="Reese J.T."/>
            <person name="Scharf M.E."/>
            <person name="Sun F."/>
            <person name="Vogel H."/>
            <person name="Xiao J."/>
            <person name="Yang W."/>
            <person name="Yang Z."/>
            <person name="Yang Z."/>
            <person name="Zhou J."/>
            <person name="Zhu J."/>
            <person name="Brent C.S."/>
            <person name="Elsik C.G."/>
            <person name="Goodisman M.A."/>
            <person name="Liberles D.A."/>
            <person name="Roe R.M."/>
            <person name="Vargo E.L."/>
            <person name="Vilcinskas A."/>
            <person name="Wang J."/>
            <person name="Bornberg-Bauer E."/>
            <person name="Korb J."/>
            <person name="Zhang G."/>
            <person name="Liebig J."/>
        </authorList>
    </citation>
    <scope>NUCLEOTIDE SEQUENCE [LARGE SCALE GENOMIC DNA]</scope>
    <source>
        <tissue evidence="8">Whole organism</tissue>
    </source>
</reference>
<keyword evidence="3 6" id="KW-0808">Transferase</keyword>
<dbReference type="GO" id="GO:0004366">
    <property type="term" value="F:glycerol-3-phosphate O-acyltransferase activity"/>
    <property type="evidence" value="ECO:0007669"/>
    <property type="project" value="TreeGrafter"/>
</dbReference>
<dbReference type="CDD" id="cd07993">
    <property type="entry name" value="LPLAT_DHAPAT-like"/>
    <property type="match status" value="1"/>
</dbReference>
<dbReference type="PIRSF" id="PIRSF000437">
    <property type="entry name" value="GPAT_DHAPAT"/>
    <property type="match status" value="1"/>
</dbReference>
<accession>A0A067QQ32</accession>
<dbReference type="GO" id="GO:0005778">
    <property type="term" value="C:peroxisomal membrane"/>
    <property type="evidence" value="ECO:0007669"/>
    <property type="project" value="TreeGrafter"/>
</dbReference>
<evidence type="ECO:0000256" key="4">
    <source>
        <dbReference type="ARBA" id="ARBA00023136"/>
    </source>
</evidence>
<evidence type="ECO:0000313" key="8">
    <source>
        <dbReference type="EMBL" id="KDR11845.1"/>
    </source>
</evidence>
<dbReference type="GO" id="GO:0012505">
    <property type="term" value="C:endomembrane system"/>
    <property type="evidence" value="ECO:0007669"/>
    <property type="project" value="UniProtKB-SubCell"/>
</dbReference>
<name>A0A067QQ32_ZOONE</name>
<keyword evidence="4" id="KW-0472">Membrane</keyword>
<keyword evidence="9" id="KW-1185">Reference proteome</keyword>
<dbReference type="GO" id="GO:0031966">
    <property type="term" value="C:mitochondrial membrane"/>
    <property type="evidence" value="ECO:0007669"/>
    <property type="project" value="TreeGrafter"/>
</dbReference>
<dbReference type="STRING" id="136037.A0A067QQ32"/>
<dbReference type="FunCoup" id="A0A067QQ32">
    <property type="interactions" value="1283"/>
</dbReference>
<comment type="subcellular location">
    <subcellularLocation>
        <location evidence="1">Endomembrane system</location>
        <topology evidence="1">Peripheral membrane protein</topology>
    </subcellularLocation>
</comment>